<gene>
    <name evidence="3" type="ORF">KCG44_10300</name>
</gene>
<reference evidence="3 4" key="1">
    <citation type="submission" date="2021-04" db="EMBL/GenBank/DDBJ databases">
        <authorList>
            <person name="Pira H."/>
            <person name="Risdian C."/>
            <person name="Wink J."/>
        </authorList>
    </citation>
    <scope>NUCLEOTIDE SEQUENCE [LARGE SCALE GENOMIC DNA]</scope>
    <source>
        <strain evidence="3 4">WHA3</strain>
    </source>
</reference>
<organism evidence="3 4">
    <name type="scientific">Pacificimonas pallii</name>
    <dbReference type="NCBI Taxonomy" id="2827236"/>
    <lineage>
        <taxon>Bacteria</taxon>
        <taxon>Pseudomonadati</taxon>
        <taxon>Pseudomonadota</taxon>
        <taxon>Alphaproteobacteria</taxon>
        <taxon>Sphingomonadales</taxon>
        <taxon>Sphingosinicellaceae</taxon>
        <taxon>Pacificimonas</taxon>
    </lineage>
</organism>
<dbReference type="EMBL" id="JAGSPA010000003">
    <property type="protein sequence ID" value="MBV7257172.1"/>
    <property type="molecule type" value="Genomic_DNA"/>
</dbReference>
<keyword evidence="1" id="KW-0472">Membrane</keyword>
<accession>A0ABS6SFI4</accession>
<comment type="caution">
    <text evidence="3">The sequence shown here is derived from an EMBL/GenBank/DDBJ whole genome shotgun (WGS) entry which is preliminary data.</text>
</comment>
<dbReference type="PANTHER" id="PTHR34978">
    <property type="entry name" value="POSSIBLE SENSOR-TRANSDUCER PROTEIN BLAR"/>
    <property type="match status" value="1"/>
</dbReference>
<evidence type="ECO:0000313" key="3">
    <source>
        <dbReference type="EMBL" id="MBV7257172.1"/>
    </source>
</evidence>
<dbReference type="Pfam" id="PF05569">
    <property type="entry name" value="Peptidase_M56"/>
    <property type="match status" value="1"/>
</dbReference>
<evidence type="ECO:0000313" key="4">
    <source>
        <dbReference type="Proteomes" id="UP000722336"/>
    </source>
</evidence>
<dbReference type="InterPro" id="IPR008756">
    <property type="entry name" value="Peptidase_M56"/>
</dbReference>
<protein>
    <submittedName>
        <fullName evidence="3">M56 family metallopeptidase</fullName>
    </submittedName>
</protein>
<keyword evidence="1" id="KW-0812">Transmembrane</keyword>
<keyword evidence="4" id="KW-1185">Reference proteome</keyword>
<feature type="domain" description="Peptidase M56" evidence="2">
    <location>
        <begin position="17"/>
        <end position="274"/>
    </location>
</feature>
<feature type="transmembrane region" description="Helical" evidence="1">
    <location>
        <begin position="6"/>
        <end position="24"/>
    </location>
</feature>
<feature type="transmembrane region" description="Helical" evidence="1">
    <location>
        <begin position="306"/>
        <end position="327"/>
    </location>
</feature>
<evidence type="ECO:0000256" key="1">
    <source>
        <dbReference type="SAM" id="Phobius"/>
    </source>
</evidence>
<keyword evidence="1" id="KW-1133">Transmembrane helix</keyword>
<sequence>MMLDLIFELGWKSLIIAALGMAGLRLLRNGAPRERAAMAAITMGLVAALPVLAALLPAVTIAHAGPVNADAVLAPITLPAANPDLRAVDMHSFGEPVPVREEAVIRVVPLLLALYLAGLAALAGRLAVGLMVLRSKAGAARAVTDAHWSAMFRRVRAELGLKRPVRLLCAAEDCPPISFGVRHPVVLIDRAALARPDDAAAILRHEMAHVAHHDFALRLLSKAVRALFWFNPLVWIVDRDLEASQEEAADDMAINGMKRTDYAQALLNAARDVKGLYVANGAGSAHLEGRLSALLSGRDARPARGAVIAGAALISLAIAGPVAALQFEAAAPVPPAAPVPVIKQVPPPAPVAPQAPPAPIDVPVAPAPPPAPATPVVTAAMQAAASPAAAKNGPHDAAEDSREIRDVDREMEAAMADVAREMKSVAADVERMMADVDVRVLKASAVAMERNEARIEAAVARAEESARAAMARGAEGMLRGADKMERGADKMAAKGRQMRDDRAFRERIIAKQAKRGETVTHEDLIQAGKDLIEGAEGMCEGADDMRKAAEDMRTQDI</sequence>
<dbReference type="Proteomes" id="UP000722336">
    <property type="component" value="Unassembled WGS sequence"/>
</dbReference>
<feature type="transmembrane region" description="Helical" evidence="1">
    <location>
        <begin position="36"/>
        <end position="56"/>
    </location>
</feature>
<dbReference type="InterPro" id="IPR052173">
    <property type="entry name" value="Beta-lactam_resp_regulator"/>
</dbReference>
<dbReference type="PANTHER" id="PTHR34978:SF3">
    <property type="entry name" value="SLR0241 PROTEIN"/>
    <property type="match status" value="1"/>
</dbReference>
<name>A0ABS6SFI4_9SPHN</name>
<dbReference type="RefSeq" id="WP_218446001.1">
    <property type="nucleotide sequence ID" value="NZ_JAGSPA010000003.1"/>
</dbReference>
<evidence type="ECO:0000259" key="2">
    <source>
        <dbReference type="Pfam" id="PF05569"/>
    </source>
</evidence>
<feature type="transmembrane region" description="Helical" evidence="1">
    <location>
        <begin position="103"/>
        <end position="128"/>
    </location>
</feature>
<proteinExistence type="predicted"/>
<dbReference type="CDD" id="cd07341">
    <property type="entry name" value="M56_BlaR1_MecR1_like"/>
    <property type="match status" value="1"/>
</dbReference>